<evidence type="ECO:0000256" key="2">
    <source>
        <dbReference type="SAM" id="Phobius"/>
    </source>
</evidence>
<evidence type="ECO:0000256" key="1">
    <source>
        <dbReference type="SAM" id="MobiDB-lite"/>
    </source>
</evidence>
<dbReference type="EMBL" id="QMFB01000028">
    <property type="protein sequence ID" value="RAV13799.1"/>
    <property type="molecule type" value="Genomic_DNA"/>
</dbReference>
<keyword evidence="2" id="KW-1133">Transmembrane helix</keyword>
<dbReference type="Proteomes" id="UP000250369">
    <property type="component" value="Unassembled WGS sequence"/>
</dbReference>
<gene>
    <name evidence="3" type="ORF">DQG23_32460</name>
</gene>
<comment type="caution">
    <text evidence="3">The sequence shown here is derived from an EMBL/GenBank/DDBJ whole genome shotgun (WGS) entry which is preliminary data.</text>
</comment>
<keyword evidence="2" id="KW-0472">Membrane</keyword>
<dbReference type="OrthoDB" id="2666791at2"/>
<accession>A0A329M141</accession>
<protein>
    <submittedName>
        <fullName evidence="3">Uncharacterized protein</fullName>
    </submittedName>
</protein>
<keyword evidence="4" id="KW-1185">Reference proteome</keyword>
<proteinExistence type="predicted"/>
<keyword evidence="2" id="KW-0812">Transmembrane</keyword>
<organism evidence="3 4">
    <name type="scientific">Paenibacillus contaminans</name>
    <dbReference type="NCBI Taxonomy" id="450362"/>
    <lineage>
        <taxon>Bacteria</taxon>
        <taxon>Bacillati</taxon>
        <taxon>Bacillota</taxon>
        <taxon>Bacilli</taxon>
        <taxon>Bacillales</taxon>
        <taxon>Paenibacillaceae</taxon>
        <taxon>Paenibacillus</taxon>
    </lineage>
</organism>
<feature type="compositionally biased region" description="Low complexity" evidence="1">
    <location>
        <begin position="48"/>
        <end position="72"/>
    </location>
</feature>
<evidence type="ECO:0000313" key="4">
    <source>
        <dbReference type="Proteomes" id="UP000250369"/>
    </source>
</evidence>
<dbReference type="RefSeq" id="WP_113035190.1">
    <property type="nucleotide sequence ID" value="NZ_QMFB01000028.1"/>
</dbReference>
<feature type="transmembrane region" description="Helical" evidence="2">
    <location>
        <begin position="7"/>
        <end position="26"/>
    </location>
</feature>
<name>A0A329M141_9BACL</name>
<evidence type="ECO:0000313" key="3">
    <source>
        <dbReference type="EMBL" id="RAV13799.1"/>
    </source>
</evidence>
<sequence>MKKSHKILLWSGGIVVAIATTGYFGMNYAVDRAMDAFVASALQAELDSAAGSVSSPAASDKPKSSPSPAAADGGKEQKSLNPASSANDVPKDQGGNQTAGNDDKKTASGQKDTPGTTYDPSISAEQAKKVQESITAKEKARVSAILLKKLSASDISTFMNMSKGGLTNEEKEEAKKIVLQKLSEDEYNELIAIAAKYGLSQGKSYKETSK</sequence>
<feature type="compositionally biased region" description="Polar residues" evidence="1">
    <location>
        <begin position="107"/>
        <end position="124"/>
    </location>
</feature>
<feature type="region of interest" description="Disordered" evidence="1">
    <location>
        <begin position="48"/>
        <end position="130"/>
    </location>
</feature>
<reference evidence="3 4" key="1">
    <citation type="journal article" date="2009" name="Int. J. Syst. Evol. Microbiol.">
        <title>Paenibacillus contaminans sp. nov., isolated from a contaminated laboratory plate.</title>
        <authorList>
            <person name="Chou J.H."/>
            <person name="Lee J.H."/>
            <person name="Lin M.C."/>
            <person name="Chang P.S."/>
            <person name="Arun A.B."/>
            <person name="Young C.C."/>
            <person name="Chen W.M."/>
        </authorList>
    </citation>
    <scope>NUCLEOTIDE SEQUENCE [LARGE SCALE GENOMIC DNA]</scope>
    <source>
        <strain evidence="3 4">CKOBP-6</strain>
    </source>
</reference>
<dbReference type="AlphaFoldDB" id="A0A329M141"/>